<sequence>EPEPPKAEHEDSVFLIRAQGFPFACTKKEMLQFFDSCRIRNGENGIHFLLNRDGRRRGDALIELESKADVQKALEKNLRYMGTRYVKVFEVHDRDVEGLLQSLRNESLALSDGIVLLRGLPFDSTEDDIADFFAGLRITDIAFVYRGERKTGEAYVQFEAPEMAAKALLRHKEYMENRYIEVYISTKGQMQRHVPFHKQMIRLRRELESISEERKLDDSGGSSTERENQLASTATENSGHPSESGSISSALHTVHASGFPTEVSAQDIINFFAPLRPTRIMVEYNSSGAATGKADVHFESHKDAVAAMAKQGAQLQSGAVELFMNEHP</sequence>
<feature type="non-terminal residue" evidence="6">
    <location>
        <position position="328"/>
    </location>
</feature>
<feature type="non-terminal residue" evidence="6">
    <location>
        <position position="1"/>
    </location>
</feature>
<keyword evidence="1" id="KW-0677">Repeat</keyword>
<feature type="region of interest" description="Disordered" evidence="4">
    <location>
        <begin position="211"/>
        <end position="248"/>
    </location>
</feature>
<evidence type="ECO:0000256" key="1">
    <source>
        <dbReference type="ARBA" id="ARBA00022737"/>
    </source>
</evidence>
<keyword evidence="7" id="KW-1185">Reference proteome</keyword>
<dbReference type="InterPro" id="IPR012677">
    <property type="entry name" value="Nucleotide-bd_a/b_plait_sf"/>
</dbReference>
<evidence type="ECO:0000313" key="6">
    <source>
        <dbReference type="EMBL" id="NXC47521.1"/>
    </source>
</evidence>
<dbReference type="Proteomes" id="UP000613066">
    <property type="component" value="Unassembled WGS sequence"/>
</dbReference>
<accession>A0A851NZ22</accession>
<dbReference type="GO" id="GO:0003723">
    <property type="term" value="F:RNA binding"/>
    <property type="evidence" value="ECO:0007669"/>
    <property type="project" value="UniProtKB-UniRule"/>
</dbReference>
<feature type="domain" description="RRM" evidence="5">
    <location>
        <begin position="252"/>
        <end position="327"/>
    </location>
</feature>
<keyword evidence="2 3" id="KW-0694">RNA-binding</keyword>
<evidence type="ECO:0000259" key="5">
    <source>
        <dbReference type="PROSITE" id="PS50102"/>
    </source>
</evidence>
<dbReference type="OrthoDB" id="431068at2759"/>
<dbReference type="EMBL" id="WBMW01004452">
    <property type="protein sequence ID" value="NXC47521.1"/>
    <property type="molecule type" value="Genomic_DNA"/>
</dbReference>
<dbReference type="InterPro" id="IPR035979">
    <property type="entry name" value="RBD_domain_sf"/>
</dbReference>
<proteinExistence type="predicted"/>
<dbReference type="PROSITE" id="PS50102">
    <property type="entry name" value="RRM"/>
    <property type="match status" value="2"/>
</dbReference>
<organism evidence="6 7">
    <name type="scientific">Penelope pileata</name>
    <dbReference type="NCBI Taxonomy" id="1118817"/>
    <lineage>
        <taxon>Eukaryota</taxon>
        <taxon>Metazoa</taxon>
        <taxon>Chordata</taxon>
        <taxon>Craniata</taxon>
        <taxon>Vertebrata</taxon>
        <taxon>Euteleostomi</taxon>
        <taxon>Archelosauria</taxon>
        <taxon>Archosauria</taxon>
        <taxon>Dinosauria</taxon>
        <taxon>Saurischia</taxon>
        <taxon>Theropoda</taxon>
        <taxon>Coelurosauria</taxon>
        <taxon>Aves</taxon>
        <taxon>Neognathae</taxon>
        <taxon>Galloanserae</taxon>
        <taxon>Galliformes</taxon>
        <taxon>Cracidae</taxon>
        <taxon>Penelope</taxon>
    </lineage>
</organism>
<dbReference type="Pfam" id="PF00076">
    <property type="entry name" value="RRM_1"/>
    <property type="match status" value="1"/>
</dbReference>
<protein>
    <submittedName>
        <fullName evidence="6">GRSF1 factor</fullName>
    </submittedName>
</protein>
<name>A0A851NZ22_9GALL</name>
<comment type="caution">
    <text evidence="6">The sequence shown here is derived from an EMBL/GenBank/DDBJ whole genome shotgun (WGS) entry which is preliminary data.</text>
</comment>
<evidence type="ECO:0000256" key="4">
    <source>
        <dbReference type="SAM" id="MobiDB-lite"/>
    </source>
</evidence>
<reference evidence="6" key="1">
    <citation type="submission" date="2019-09" db="EMBL/GenBank/DDBJ databases">
        <title>Bird 10,000 Genomes (B10K) Project - Family phase.</title>
        <authorList>
            <person name="Zhang G."/>
        </authorList>
    </citation>
    <scope>NUCLEOTIDE SEQUENCE</scope>
    <source>
        <strain evidence="6">B10K-DU-001-08</strain>
        <tissue evidence="6">Muscle</tissue>
    </source>
</reference>
<evidence type="ECO:0000256" key="2">
    <source>
        <dbReference type="ARBA" id="ARBA00022884"/>
    </source>
</evidence>
<dbReference type="SUPFAM" id="SSF54928">
    <property type="entry name" value="RNA-binding domain, RBD"/>
    <property type="match status" value="3"/>
</dbReference>
<dbReference type="Gene3D" id="3.30.70.330">
    <property type="match status" value="3"/>
</dbReference>
<evidence type="ECO:0000256" key="3">
    <source>
        <dbReference type="PROSITE-ProRule" id="PRU00176"/>
    </source>
</evidence>
<gene>
    <name evidence="6" type="primary">Grsf1</name>
    <name evidence="6" type="ORF">PENPIL_R05391</name>
</gene>
<evidence type="ECO:0000313" key="7">
    <source>
        <dbReference type="Proteomes" id="UP000613066"/>
    </source>
</evidence>
<feature type="compositionally biased region" description="Low complexity" evidence="4">
    <location>
        <begin position="238"/>
        <end position="248"/>
    </location>
</feature>
<dbReference type="PANTHER" id="PTHR13976">
    <property type="entry name" value="HETEROGENEOUS NUCLEAR RIBONUCLEOPROTEIN-RELATED"/>
    <property type="match status" value="1"/>
</dbReference>
<dbReference type="InterPro" id="IPR050666">
    <property type="entry name" value="ESRP"/>
</dbReference>
<dbReference type="InterPro" id="IPR000504">
    <property type="entry name" value="RRM_dom"/>
</dbReference>
<feature type="compositionally biased region" description="Basic and acidic residues" evidence="4">
    <location>
        <begin position="211"/>
        <end position="228"/>
    </location>
</feature>
<feature type="domain" description="RRM" evidence="5">
    <location>
        <begin position="113"/>
        <end position="187"/>
    </location>
</feature>
<dbReference type="SMART" id="SM00360">
    <property type="entry name" value="RRM"/>
    <property type="match status" value="3"/>
</dbReference>
<dbReference type="AlphaFoldDB" id="A0A851NZ22"/>